<dbReference type="AlphaFoldDB" id="K6FKT2"/>
<accession>K6FKT2</accession>
<feature type="non-terminal residue" evidence="2">
    <location>
        <position position="22"/>
    </location>
</feature>
<evidence type="ECO:0000313" key="3">
    <source>
        <dbReference type="Proteomes" id="UP000006272"/>
    </source>
</evidence>
<name>K6FKT2_9BACT</name>
<sequence length="22" mass="2139">MPPAAGGLGPQLASEKGCLGRE</sequence>
<organism evidence="2 3">
    <name type="scientific">Solidesulfovibrio magneticus str. Maddingley MBC34</name>
    <dbReference type="NCBI Taxonomy" id="1206767"/>
    <lineage>
        <taxon>Bacteria</taxon>
        <taxon>Pseudomonadati</taxon>
        <taxon>Thermodesulfobacteriota</taxon>
        <taxon>Desulfovibrionia</taxon>
        <taxon>Desulfovibrionales</taxon>
        <taxon>Desulfovibrionaceae</taxon>
        <taxon>Solidesulfovibrio</taxon>
    </lineage>
</organism>
<evidence type="ECO:0000313" key="2">
    <source>
        <dbReference type="EMBL" id="EKO39157.1"/>
    </source>
</evidence>
<proteinExistence type="predicted"/>
<comment type="caution">
    <text evidence="2">The sequence shown here is derived from an EMBL/GenBank/DDBJ whole genome shotgun (WGS) entry which is preliminary data.</text>
</comment>
<feature type="region of interest" description="Disordered" evidence="1">
    <location>
        <begin position="1"/>
        <end position="22"/>
    </location>
</feature>
<evidence type="ECO:0000256" key="1">
    <source>
        <dbReference type="SAM" id="MobiDB-lite"/>
    </source>
</evidence>
<dbReference type="EMBL" id="ALAO01000166">
    <property type="protein sequence ID" value="EKO39157.1"/>
    <property type="molecule type" value="Genomic_DNA"/>
</dbReference>
<dbReference type="Proteomes" id="UP000006272">
    <property type="component" value="Unassembled WGS sequence"/>
</dbReference>
<reference evidence="2 3" key="1">
    <citation type="submission" date="2012-07" db="EMBL/GenBank/DDBJ databases">
        <title>Draft genome sequence of Desulfovibrio magneticus str. Maddingley MBC34 obtained from a metagenomic sequence of a methanogenic enrichment isolated from coal-seam formation water in Victoria, Australia.</title>
        <authorList>
            <person name="Greenfield P."/>
            <person name="Hendry P."/>
            <person name="Li D."/>
            <person name="Rosewarne C.P."/>
            <person name="Tran-Dinh N."/>
            <person name="Elbourne L.D.H."/>
            <person name="Paulsen I.T."/>
            <person name="Midgley D.J."/>
        </authorList>
    </citation>
    <scope>NUCLEOTIDE SEQUENCE [LARGE SCALE GENOMIC DNA]</scope>
    <source>
        <strain evidence="3">Maddingley MBC34</strain>
    </source>
</reference>
<gene>
    <name evidence="2" type="ORF">B193_2141</name>
</gene>
<protein>
    <submittedName>
        <fullName evidence="2">Uncharacterized protein</fullName>
    </submittedName>
</protein>